<evidence type="ECO:0000256" key="1">
    <source>
        <dbReference type="ARBA" id="ARBA00022729"/>
    </source>
</evidence>
<keyword evidence="2" id="KW-0378">Hydrolase</keyword>
<keyword evidence="4" id="KW-0326">Glycosidase</keyword>
<dbReference type="SUPFAM" id="SSF110296">
    <property type="entry name" value="Oligoxyloglucan reducing end-specific cellobiohydrolase"/>
    <property type="match status" value="1"/>
</dbReference>
<comment type="similarity">
    <text evidence="6">Belongs to the glycosyl hydrolase 74 family.</text>
</comment>
<evidence type="ECO:0000256" key="2">
    <source>
        <dbReference type="ARBA" id="ARBA00022801"/>
    </source>
</evidence>
<dbReference type="EMBL" id="JADGJH010000956">
    <property type="protein sequence ID" value="KAJ3120543.1"/>
    <property type="molecule type" value="Genomic_DNA"/>
</dbReference>
<dbReference type="GO" id="GO:0000272">
    <property type="term" value="P:polysaccharide catabolic process"/>
    <property type="evidence" value="ECO:0007669"/>
    <property type="project" value="UniProtKB-KW"/>
</dbReference>
<keyword evidence="3" id="KW-0119">Carbohydrate metabolism</keyword>
<keyword evidence="8" id="KW-1185">Reference proteome</keyword>
<reference evidence="7" key="1">
    <citation type="submission" date="2020-05" db="EMBL/GenBank/DDBJ databases">
        <title>Phylogenomic resolution of chytrid fungi.</title>
        <authorList>
            <person name="Stajich J.E."/>
            <person name="Amses K."/>
            <person name="Simmons R."/>
            <person name="Seto K."/>
            <person name="Myers J."/>
            <person name="Bonds A."/>
            <person name="Quandt C.A."/>
            <person name="Barry K."/>
            <person name="Liu P."/>
            <person name="Grigoriev I."/>
            <person name="Longcore J.E."/>
            <person name="James T.Y."/>
        </authorList>
    </citation>
    <scope>NUCLEOTIDE SEQUENCE</scope>
    <source>
        <strain evidence="7">JEL0513</strain>
    </source>
</reference>
<dbReference type="InterPro" id="IPR015943">
    <property type="entry name" value="WD40/YVTN_repeat-like_dom_sf"/>
</dbReference>
<proteinExistence type="inferred from homology"/>
<organism evidence="7 8">
    <name type="scientific">Physocladia obscura</name>
    <dbReference type="NCBI Taxonomy" id="109957"/>
    <lineage>
        <taxon>Eukaryota</taxon>
        <taxon>Fungi</taxon>
        <taxon>Fungi incertae sedis</taxon>
        <taxon>Chytridiomycota</taxon>
        <taxon>Chytridiomycota incertae sedis</taxon>
        <taxon>Chytridiomycetes</taxon>
        <taxon>Chytridiales</taxon>
        <taxon>Chytriomycetaceae</taxon>
        <taxon>Physocladia</taxon>
    </lineage>
</organism>
<dbReference type="Gene3D" id="2.130.10.10">
    <property type="entry name" value="YVTN repeat-like/Quinoprotein amine dehydrogenase"/>
    <property type="match status" value="3"/>
</dbReference>
<dbReference type="PANTHER" id="PTHR43739">
    <property type="entry name" value="XYLOGLUCANASE (EUROFUNG)"/>
    <property type="match status" value="1"/>
</dbReference>
<dbReference type="PANTHER" id="PTHR43739:SF2">
    <property type="entry name" value="OLIGOXYLOGLUCAN-REDUCING END-SPECIFIC XYLOGLUCANASE-RELATED"/>
    <property type="match status" value="1"/>
</dbReference>
<name>A0AAD5T127_9FUNG</name>
<evidence type="ECO:0000256" key="4">
    <source>
        <dbReference type="ARBA" id="ARBA00023295"/>
    </source>
</evidence>
<gene>
    <name evidence="7" type="ORF">HK100_012749</name>
</gene>
<evidence type="ECO:0000313" key="8">
    <source>
        <dbReference type="Proteomes" id="UP001211907"/>
    </source>
</evidence>
<dbReference type="GO" id="GO:0016798">
    <property type="term" value="F:hydrolase activity, acting on glycosyl bonds"/>
    <property type="evidence" value="ECO:0007669"/>
    <property type="project" value="UniProtKB-KW"/>
</dbReference>
<dbReference type="GO" id="GO:0010411">
    <property type="term" value="P:xyloglucan metabolic process"/>
    <property type="evidence" value="ECO:0007669"/>
    <property type="project" value="TreeGrafter"/>
</dbReference>
<dbReference type="Proteomes" id="UP001211907">
    <property type="component" value="Unassembled WGS sequence"/>
</dbReference>
<accession>A0AAD5T127</accession>
<evidence type="ECO:0000313" key="7">
    <source>
        <dbReference type="EMBL" id="KAJ3120543.1"/>
    </source>
</evidence>
<comment type="caution">
    <text evidence="7">The sequence shown here is derived from an EMBL/GenBank/DDBJ whole genome shotgun (WGS) entry which is preliminary data.</text>
</comment>
<keyword evidence="1" id="KW-0732">Signal</keyword>
<evidence type="ECO:0000256" key="3">
    <source>
        <dbReference type="ARBA" id="ARBA00023277"/>
    </source>
</evidence>
<dbReference type="AlphaFoldDB" id="A0AAD5T127"/>
<evidence type="ECO:0000256" key="6">
    <source>
        <dbReference type="ARBA" id="ARBA00037986"/>
    </source>
</evidence>
<keyword evidence="5" id="KW-0624">Polysaccharide degradation</keyword>
<sequence length="363" mass="39555">MPAQTLEECYRWSESTQNWKSISEWVGSANWGYAGSDALATDPIDPTRLYIAAVMYSNSWDPNNGFTFIEFYKASGLSGTATSTIFAGIARSSGPTIYQSNNAGTTSGQPQVNSWLPHKGQISSDGYLYVSYSTGAGPFEGTNGTVWRYTLATKVWTDISPYKPQSSAYYGYGGLTIDIKTPSTIMVAALNSWQPDGQIYRSTDPTNPPSNPELAAPNTWSGVGFSQETLVIDPFNSDGLFWDPQLSELTNLPIGTGTAFTIQPFVDGIEETAPLDLISPSAETAHLFSYIGDISGFKHTSLTTASVVNTRTPEFSSERSLDFAELNQTVIVPFETCNLHQAGLQGFLFLRIKDPHGKLENFI</sequence>
<dbReference type="InterPro" id="IPR052025">
    <property type="entry name" value="Xyloglucanase_GH74"/>
</dbReference>
<protein>
    <submittedName>
        <fullName evidence="7">Uncharacterized protein</fullName>
    </submittedName>
</protein>
<evidence type="ECO:0000256" key="5">
    <source>
        <dbReference type="ARBA" id="ARBA00023326"/>
    </source>
</evidence>